<reference evidence="2 3" key="1">
    <citation type="submission" date="2016-11" db="EMBL/GenBank/DDBJ databases">
        <title>Draft Genome Sequences of Nine Cyanobacterial Strains from Diverse Habitats.</title>
        <authorList>
            <person name="Zhu T."/>
            <person name="Hou S."/>
            <person name="Lu X."/>
            <person name="Hess W.R."/>
        </authorList>
    </citation>
    <scope>NUCLEOTIDE SEQUENCE [LARGE SCALE GENOMIC DNA]</scope>
    <source>
        <strain evidence="2 3">IAM M-71</strain>
    </source>
</reference>
<dbReference type="AlphaFoldDB" id="A0A1U7IQT5"/>
<dbReference type="SUPFAM" id="SSF47090">
    <property type="entry name" value="PGBD-like"/>
    <property type="match status" value="1"/>
</dbReference>
<proteinExistence type="predicted"/>
<organism evidence="2 3">
    <name type="scientific">[Phormidium ambiguum] IAM M-71</name>
    <dbReference type="NCBI Taxonomy" id="454136"/>
    <lineage>
        <taxon>Bacteria</taxon>
        <taxon>Bacillati</taxon>
        <taxon>Cyanobacteriota</taxon>
        <taxon>Cyanophyceae</taxon>
        <taxon>Oscillatoriophycideae</taxon>
        <taxon>Aerosakkonematales</taxon>
        <taxon>Aerosakkonemataceae</taxon>
        <taxon>Floridanema</taxon>
    </lineage>
</organism>
<dbReference type="InterPro" id="IPR036366">
    <property type="entry name" value="PGBDSf"/>
</dbReference>
<evidence type="ECO:0000259" key="1">
    <source>
        <dbReference type="Pfam" id="PF01471"/>
    </source>
</evidence>
<dbReference type="RefSeq" id="WP_073592424.1">
    <property type="nucleotide sequence ID" value="NZ_MRCE01000004.1"/>
</dbReference>
<feature type="domain" description="Peptidoglycan binding-like" evidence="1">
    <location>
        <begin position="283"/>
        <end position="339"/>
    </location>
</feature>
<dbReference type="Pfam" id="PF01471">
    <property type="entry name" value="PG_binding_1"/>
    <property type="match status" value="1"/>
</dbReference>
<dbReference type="InterPro" id="IPR036365">
    <property type="entry name" value="PGBD-like_sf"/>
</dbReference>
<accession>A0A1U7IQT5</accession>
<gene>
    <name evidence="2" type="ORF">NIES2119_05455</name>
</gene>
<name>A0A1U7IQT5_9CYAN</name>
<dbReference type="Gene3D" id="1.10.101.10">
    <property type="entry name" value="PGBD-like superfamily/PGBD"/>
    <property type="match status" value="1"/>
</dbReference>
<protein>
    <recommendedName>
        <fullName evidence="1">Peptidoglycan binding-like domain-containing protein</fullName>
    </recommendedName>
</protein>
<dbReference type="Proteomes" id="UP000185860">
    <property type="component" value="Unassembled WGS sequence"/>
</dbReference>
<comment type="caution">
    <text evidence="2">The sequence shown here is derived from an EMBL/GenBank/DDBJ whole genome shotgun (WGS) entry which is preliminary data.</text>
</comment>
<evidence type="ECO:0000313" key="3">
    <source>
        <dbReference type="Proteomes" id="UP000185860"/>
    </source>
</evidence>
<dbReference type="EMBL" id="MRCE01000004">
    <property type="protein sequence ID" value="OKH39703.1"/>
    <property type="molecule type" value="Genomic_DNA"/>
</dbReference>
<evidence type="ECO:0000313" key="2">
    <source>
        <dbReference type="EMBL" id="OKH39703.1"/>
    </source>
</evidence>
<dbReference type="STRING" id="454136.NIES2119_05455"/>
<dbReference type="InterPro" id="IPR002477">
    <property type="entry name" value="Peptidoglycan-bd-like"/>
</dbReference>
<sequence length="535" mass="61101">MKHYSGIWLWELSKIRRDYLDALKQVQCKRVYLKVLDDATPGIFWGWQCTPDIVNTFEAYGIEVWGWGYIFDRRSSTDTSGILDAVRRAIGCGIKGFVFDVEEEVKNQATHSQLREILTRAKAIVPLGCLGYTSFGAPEFHKDVPYNMLNELCDLQFPQIYFEKFTFGAGNPSPAENESEIQICLQQHRDMRLNKPILPLWGSESDSNYPATANALQKYLAQYPGSSIWRSPNAGERGEAWNCTYNHAVDIQDSIQQPQPQVRLYQPAPIPLLFARELQLGDQGEDVYILICTLMGLGFLRKDDQVTDLFNVNVDEAVRWAQRHFGIDDDGIVGPITKSSLENALRRARGEIVPSPLPGGFNPTKFADFCELQLRSHIPWTPEIKFVQPFVKVLGRQRWPWCGATVYWLINEFLYKPNGKTMPLKDSGMEATFALVEAFQKLFQRQGWYQDNRAGYVPPPGSIVMFDWNQININEPDRDYEDHIGVFLRMNGDLFVCAEGNTDQQVVSRGRTAIKERKRHLIQGFGVIPEGWSPL</sequence>